<evidence type="ECO:0000256" key="6">
    <source>
        <dbReference type="SAM" id="SignalP"/>
    </source>
</evidence>
<evidence type="ECO:0000256" key="5">
    <source>
        <dbReference type="ARBA" id="ARBA00022764"/>
    </source>
</evidence>
<reference evidence="7 8" key="1">
    <citation type="submission" date="2018-12" db="EMBL/GenBank/DDBJ databases">
        <authorList>
            <person name="Meng J."/>
        </authorList>
    </citation>
    <scope>NUCLEOTIDE SEQUENCE [LARGE SCALE GENOMIC DNA]</scope>
    <source>
        <strain evidence="7 8">HT111-2</strain>
    </source>
</reference>
<dbReference type="InterPro" id="IPR006059">
    <property type="entry name" value="SBP"/>
</dbReference>
<dbReference type="GO" id="GO:0030313">
    <property type="term" value="C:cell envelope"/>
    <property type="evidence" value="ECO:0007669"/>
    <property type="project" value="UniProtKB-SubCell"/>
</dbReference>
<organism evidence="7 8">
    <name type="scientific">Lactobacillus xujianguonis</name>
    <dbReference type="NCBI Taxonomy" id="2495899"/>
    <lineage>
        <taxon>Bacteria</taxon>
        <taxon>Bacillati</taxon>
        <taxon>Bacillota</taxon>
        <taxon>Bacilli</taxon>
        <taxon>Lactobacillales</taxon>
        <taxon>Lactobacillaceae</taxon>
        <taxon>Lactobacillus</taxon>
    </lineage>
</organism>
<proteinExistence type="inferred from homology"/>
<comment type="caution">
    <text evidence="7">The sequence shown here is derived from an EMBL/GenBank/DDBJ whole genome shotgun (WGS) entry which is preliminary data.</text>
</comment>
<feature type="signal peptide" evidence="6">
    <location>
        <begin position="1"/>
        <end position="22"/>
    </location>
</feature>
<keyword evidence="4 6" id="KW-0732">Signal</keyword>
<comment type="similarity">
    <text evidence="2">Belongs to the bacterial solute-binding protein 1 family.</text>
</comment>
<comment type="subcellular location">
    <subcellularLocation>
        <location evidence="1">Cell envelope</location>
    </subcellularLocation>
</comment>
<keyword evidence="8" id="KW-1185">Reference proteome</keyword>
<dbReference type="Pfam" id="PF13416">
    <property type="entry name" value="SBP_bac_8"/>
    <property type="match status" value="1"/>
</dbReference>
<evidence type="ECO:0000256" key="1">
    <source>
        <dbReference type="ARBA" id="ARBA00004196"/>
    </source>
</evidence>
<accession>A0A437SVY8</accession>
<evidence type="ECO:0000313" key="7">
    <source>
        <dbReference type="EMBL" id="RVU71020.1"/>
    </source>
</evidence>
<sequence>MKFSTKLLTVATLGLTMLGVSACGNKSASNTSSKIPTKIDKKTTVTFWYSLTGTSQSALKKLTTDFEKNNPNITIKLQSQGGNYSDLQAKLVSGLQSPKDLPTITQAYPGWLYNAAKNKMLVNLTPYVNNKEVGWGSYQKSDIQSGLWNGAKITGKQYGVPFNKSVEVLFYNKTLLDKYGVKVPTNMTELKFASEKIYSKSHHKVRGVGFDALNNYYMIAMKEKGIDFNNKLNFASPASKKVINYYANGVKAGYFMQAGTEKYMSTPFDNTRVAMFIGSTANEAYVKQALPKKYEYGIAPRPSELNAQQGTDIYMFNKATAMQKAAAFKFLKFLTSQSSQLYWAKQTGYMPVNSKTLNSAAYKANKNSKVPAILAKTTKNLYFLPVTKNSITAYDQVNANMQTILAQAAKKQNWNNAINNGKNKLDAAWKQ</sequence>
<protein>
    <submittedName>
        <fullName evidence="7">Extracellular solute-binding protein</fullName>
    </submittedName>
</protein>
<evidence type="ECO:0000256" key="4">
    <source>
        <dbReference type="ARBA" id="ARBA00022729"/>
    </source>
</evidence>
<evidence type="ECO:0000256" key="3">
    <source>
        <dbReference type="ARBA" id="ARBA00022448"/>
    </source>
</evidence>
<dbReference type="PROSITE" id="PS01037">
    <property type="entry name" value="SBP_BACTERIAL_1"/>
    <property type="match status" value="1"/>
</dbReference>
<dbReference type="InterPro" id="IPR006061">
    <property type="entry name" value="SBP_1_CS"/>
</dbReference>
<dbReference type="PROSITE" id="PS51257">
    <property type="entry name" value="PROKAR_LIPOPROTEIN"/>
    <property type="match status" value="1"/>
</dbReference>
<keyword evidence="5" id="KW-0574">Periplasm</keyword>
<evidence type="ECO:0000313" key="8">
    <source>
        <dbReference type="Proteomes" id="UP000288291"/>
    </source>
</evidence>
<feature type="chain" id="PRO_5038533267" evidence="6">
    <location>
        <begin position="23"/>
        <end position="431"/>
    </location>
</feature>
<dbReference type="PANTHER" id="PTHR43649:SF31">
    <property type="entry name" value="SN-GLYCEROL-3-PHOSPHATE-BINDING PERIPLASMIC PROTEIN UGPB"/>
    <property type="match status" value="1"/>
</dbReference>
<dbReference type="InterPro" id="IPR050490">
    <property type="entry name" value="Bact_solute-bd_prot1"/>
</dbReference>
<keyword evidence="3" id="KW-0813">Transport</keyword>
<name>A0A437SVY8_9LACO</name>
<dbReference type="PANTHER" id="PTHR43649">
    <property type="entry name" value="ARABINOSE-BINDING PROTEIN-RELATED"/>
    <property type="match status" value="1"/>
</dbReference>
<dbReference type="EMBL" id="RXIA01000010">
    <property type="protein sequence ID" value="RVU71020.1"/>
    <property type="molecule type" value="Genomic_DNA"/>
</dbReference>
<dbReference type="Gene3D" id="3.40.190.10">
    <property type="entry name" value="Periplasmic binding protein-like II"/>
    <property type="match status" value="1"/>
</dbReference>
<gene>
    <name evidence="7" type="ORF">EJK17_04760</name>
</gene>
<dbReference type="GO" id="GO:0055085">
    <property type="term" value="P:transmembrane transport"/>
    <property type="evidence" value="ECO:0007669"/>
    <property type="project" value="InterPro"/>
</dbReference>
<evidence type="ECO:0000256" key="2">
    <source>
        <dbReference type="ARBA" id="ARBA00008520"/>
    </source>
</evidence>
<dbReference type="SUPFAM" id="SSF53850">
    <property type="entry name" value="Periplasmic binding protein-like II"/>
    <property type="match status" value="1"/>
</dbReference>
<dbReference type="Proteomes" id="UP000288291">
    <property type="component" value="Unassembled WGS sequence"/>
</dbReference>
<dbReference type="RefSeq" id="WP_103662229.1">
    <property type="nucleotide sequence ID" value="NZ_ML136878.1"/>
</dbReference>
<dbReference type="AlphaFoldDB" id="A0A437SVY8"/>